<evidence type="ECO:0000256" key="1">
    <source>
        <dbReference type="ARBA" id="ARBA00022729"/>
    </source>
</evidence>
<accession>A0ABV7L429</accession>
<name>A0ABV7L429_9PROT</name>
<dbReference type="InterPro" id="IPR038404">
    <property type="entry name" value="TRAP_DctP_sf"/>
</dbReference>
<organism evidence="3 4">
    <name type="scientific">Marinibaculum pumilum</name>
    <dbReference type="NCBI Taxonomy" id="1766165"/>
    <lineage>
        <taxon>Bacteria</taxon>
        <taxon>Pseudomonadati</taxon>
        <taxon>Pseudomonadota</taxon>
        <taxon>Alphaproteobacteria</taxon>
        <taxon>Rhodospirillales</taxon>
        <taxon>Rhodospirillaceae</taxon>
        <taxon>Marinibaculum</taxon>
    </lineage>
</organism>
<reference evidence="4" key="1">
    <citation type="journal article" date="2019" name="Int. J. Syst. Evol. Microbiol.">
        <title>The Global Catalogue of Microorganisms (GCM) 10K type strain sequencing project: providing services to taxonomists for standard genome sequencing and annotation.</title>
        <authorList>
            <consortium name="The Broad Institute Genomics Platform"/>
            <consortium name="The Broad Institute Genome Sequencing Center for Infectious Disease"/>
            <person name="Wu L."/>
            <person name="Ma J."/>
        </authorList>
    </citation>
    <scope>NUCLEOTIDE SEQUENCE [LARGE SCALE GENOMIC DNA]</scope>
    <source>
        <strain evidence="4">KCTC 42964</strain>
    </source>
</reference>
<comment type="caution">
    <text evidence="3">The sequence shown here is derived from an EMBL/GenBank/DDBJ whole genome shotgun (WGS) entry which is preliminary data.</text>
</comment>
<gene>
    <name evidence="3" type="ORF">ACFOGJ_18175</name>
</gene>
<feature type="chain" id="PRO_5045455651" evidence="2">
    <location>
        <begin position="25"/>
        <end position="358"/>
    </location>
</feature>
<dbReference type="EMBL" id="JBHRTR010000031">
    <property type="protein sequence ID" value="MFC3229179.1"/>
    <property type="molecule type" value="Genomic_DNA"/>
</dbReference>
<evidence type="ECO:0000313" key="3">
    <source>
        <dbReference type="EMBL" id="MFC3229179.1"/>
    </source>
</evidence>
<keyword evidence="4" id="KW-1185">Reference proteome</keyword>
<dbReference type="PANTHER" id="PTHR33376">
    <property type="match status" value="1"/>
</dbReference>
<proteinExistence type="predicted"/>
<dbReference type="RefSeq" id="WP_379903139.1">
    <property type="nucleotide sequence ID" value="NZ_JBHRTR010000031.1"/>
</dbReference>
<dbReference type="Pfam" id="PF03480">
    <property type="entry name" value="DctP"/>
    <property type="match status" value="1"/>
</dbReference>
<sequence>MSRLSLAMPAAALSAVIAGTIALAAPAAAQDCEDVRLMYSRWVPPTHQSVPHMEDWFKQVEEATEGRVKINTLPKPLGKPQAHFDLVKAGTVDFTVINNSYTPGRFVAEAGAELPFIGGEAGPTSIAFWRTYQKYLTGAGDFDGVKLLALATQTGGDLWLKGKDFTSLEDLQGLKVRVAGTVTPKVADALGMVGVLKPITEVYEMLSAGIVDGIFTIPEGVMSFKLEGQLDNAVRVPGGFYRLTSAIIMSERKWNEICAKDQAAIDKLAGENLSWHYAHNTYDLGNQKAVGVLKEAGVDVIQADPATVKAMQDRLGGIEQEWIADLKAERGMDNGAEILDYLRQEADKVAKERAKAGG</sequence>
<dbReference type="PANTHER" id="PTHR33376:SF15">
    <property type="entry name" value="BLL6794 PROTEIN"/>
    <property type="match status" value="1"/>
</dbReference>
<dbReference type="Proteomes" id="UP001595528">
    <property type="component" value="Unassembled WGS sequence"/>
</dbReference>
<evidence type="ECO:0000256" key="2">
    <source>
        <dbReference type="SAM" id="SignalP"/>
    </source>
</evidence>
<feature type="signal peptide" evidence="2">
    <location>
        <begin position="1"/>
        <end position="24"/>
    </location>
</feature>
<dbReference type="NCBIfam" id="NF037995">
    <property type="entry name" value="TRAP_S1"/>
    <property type="match status" value="1"/>
</dbReference>
<dbReference type="Gene3D" id="3.40.190.170">
    <property type="entry name" value="Bacterial extracellular solute-binding protein, family 7"/>
    <property type="match status" value="1"/>
</dbReference>
<evidence type="ECO:0000313" key="4">
    <source>
        <dbReference type="Proteomes" id="UP001595528"/>
    </source>
</evidence>
<dbReference type="InterPro" id="IPR018389">
    <property type="entry name" value="DctP_fam"/>
</dbReference>
<keyword evidence="1 2" id="KW-0732">Signal</keyword>
<dbReference type="CDD" id="cd13665">
    <property type="entry name" value="PBP2_TRAP_Dctp3_4"/>
    <property type="match status" value="1"/>
</dbReference>
<protein>
    <submittedName>
        <fullName evidence="3">TRAP transporter substrate-binding protein</fullName>
    </submittedName>
</protein>